<evidence type="ECO:0000256" key="3">
    <source>
        <dbReference type="SAM" id="MobiDB-lite"/>
    </source>
</evidence>
<feature type="domain" description="Zeta toxin" evidence="4">
    <location>
        <begin position="2"/>
        <end position="164"/>
    </location>
</feature>
<dbReference type="EMBL" id="CP032869">
    <property type="protein sequence ID" value="AYL94941.1"/>
    <property type="molecule type" value="Genomic_DNA"/>
</dbReference>
<dbReference type="Gene3D" id="3.40.50.300">
    <property type="entry name" value="P-loop containing nucleotide triphosphate hydrolases"/>
    <property type="match status" value="1"/>
</dbReference>
<dbReference type="KEGG" id="muh:HYN43_006360"/>
<dbReference type="GO" id="GO:0016301">
    <property type="term" value="F:kinase activity"/>
    <property type="evidence" value="ECO:0007669"/>
    <property type="project" value="InterPro"/>
</dbReference>
<feature type="compositionally biased region" description="Basic residues" evidence="3">
    <location>
        <begin position="240"/>
        <end position="250"/>
    </location>
</feature>
<evidence type="ECO:0000256" key="1">
    <source>
        <dbReference type="ARBA" id="ARBA00022741"/>
    </source>
</evidence>
<dbReference type="Proteomes" id="UP000270046">
    <property type="component" value="Chromosome"/>
</dbReference>
<sequence length="250" mass="28555">MPELNIIAGPNGAGKSSFSRFLSFPDALIFDPDLETKKISARYPDINDDAVEAELTRVYEKQEKKALAGYLNFTIETNLRNDYVIKRAERFKSNGYAINLIFFLLPTIADSIDRVRLRVRNKGHNVDIESIKINFEESYKNAIKFANRFDNIMIMDGSSTSQLINAPRPIAIFKENGHLFIDKQAPEWSKTFIVEMQSHSKAPKKADEKTDTDKGIVRIRRHSAKSPDPQKIRKTIAAISRKRPGKRRGR</sequence>
<dbReference type="InterPro" id="IPR027417">
    <property type="entry name" value="P-loop_NTPase"/>
</dbReference>
<proteinExistence type="predicted"/>
<protein>
    <recommendedName>
        <fullName evidence="4">Zeta toxin domain-containing protein</fullName>
    </recommendedName>
</protein>
<dbReference type="InterPro" id="IPR010488">
    <property type="entry name" value="Zeta_toxin_domain"/>
</dbReference>
<name>A0A494VMP3_9SPHI</name>
<evidence type="ECO:0000259" key="4">
    <source>
        <dbReference type="Pfam" id="PF06414"/>
    </source>
</evidence>
<dbReference type="SUPFAM" id="SSF52540">
    <property type="entry name" value="P-loop containing nucleoside triphosphate hydrolases"/>
    <property type="match status" value="1"/>
</dbReference>
<keyword evidence="2" id="KW-0067">ATP-binding</keyword>
<feature type="region of interest" description="Disordered" evidence="3">
    <location>
        <begin position="221"/>
        <end position="250"/>
    </location>
</feature>
<evidence type="ECO:0000313" key="5">
    <source>
        <dbReference type="EMBL" id="AYL94941.1"/>
    </source>
</evidence>
<evidence type="ECO:0000256" key="2">
    <source>
        <dbReference type="ARBA" id="ARBA00022840"/>
    </source>
</evidence>
<gene>
    <name evidence="5" type="ORF">HYN43_006360</name>
</gene>
<accession>A0A494VMP3</accession>
<keyword evidence="6" id="KW-1185">Reference proteome</keyword>
<dbReference type="AlphaFoldDB" id="A0A494VMP3"/>
<dbReference type="RefSeq" id="WP_119408648.1">
    <property type="nucleotide sequence ID" value="NZ_CP032869.1"/>
</dbReference>
<organism evidence="5 6">
    <name type="scientific">Mucilaginibacter celer</name>
    <dbReference type="NCBI Taxonomy" id="2305508"/>
    <lineage>
        <taxon>Bacteria</taxon>
        <taxon>Pseudomonadati</taxon>
        <taxon>Bacteroidota</taxon>
        <taxon>Sphingobacteriia</taxon>
        <taxon>Sphingobacteriales</taxon>
        <taxon>Sphingobacteriaceae</taxon>
        <taxon>Mucilaginibacter</taxon>
    </lineage>
</organism>
<keyword evidence="1" id="KW-0547">Nucleotide-binding</keyword>
<dbReference type="OrthoDB" id="9791543at2"/>
<dbReference type="PANTHER" id="PTHR39206:SF1">
    <property type="entry name" value="SLL8004 PROTEIN"/>
    <property type="match status" value="1"/>
</dbReference>
<dbReference type="PANTHER" id="PTHR39206">
    <property type="entry name" value="SLL8004 PROTEIN"/>
    <property type="match status" value="1"/>
</dbReference>
<dbReference type="Pfam" id="PF06414">
    <property type="entry name" value="Zeta_toxin"/>
    <property type="match status" value="1"/>
</dbReference>
<reference evidence="5 6" key="1">
    <citation type="submission" date="2018-10" db="EMBL/GenBank/DDBJ databases">
        <title>Genome sequencing of Mucilaginibacter sp. HYN0043.</title>
        <authorList>
            <person name="Kim M."/>
            <person name="Yi H."/>
        </authorList>
    </citation>
    <scope>NUCLEOTIDE SEQUENCE [LARGE SCALE GENOMIC DNA]</scope>
    <source>
        <strain evidence="5 6">HYN0043</strain>
    </source>
</reference>
<dbReference type="GO" id="GO:0005524">
    <property type="term" value="F:ATP binding"/>
    <property type="evidence" value="ECO:0007669"/>
    <property type="project" value="UniProtKB-KW"/>
</dbReference>
<evidence type="ECO:0000313" key="6">
    <source>
        <dbReference type="Proteomes" id="UP000270046"/>
    </source>
</evidence>